<dbReference type="Pfam" id="PF12680">
    <property type="entry name" value="SnoaL_2"/>
    <property type="match status" value="1"/>
</dbReference>
<evidence type="ECO:0000256" key="2">
    <source>
        <dbReference type="ARBA" id="ARBA00011344"/>
    </source>
</evidence>
<dbReference type="InterPro" id="IPR007627">
    <property type="entry name" value="RNA_pol_sigma70_r2"/>
</dbReference>
<keyword evidence="5 7" id="KW-0238">DNA-binding</keyword>
<name>A0A8J3QBW7_9ACTN</name>
<keyword evidence="4 7" id="KW-0731">Sigma factor</keyword>
<sequence>MPAAEISARAVVAPLWQGGLVSRGQDGELVTAARVGDEAAFAELVKRYREELRVHCYRMLGSFEESEDLVQETFLRAWKKLAGFEGRSSFRTWLYRIATNACLDALDGQARRMLPQHAAGPSQPGAPLRAPTDIAWLQPYPDTQWEPAAPSDDEPDAAVVSRETIELAFLAAIQHLPPRQRATLILRDVLGWPADQTAVVLETSVASANSALQRARATLRSVLPSRRQQWAPTMRPTTEEKEILRRYMKAITSGDLHAVAALLAEDVRTGMPPFANWYSGRDAVLAALAAGFDTDRFHLVPVGANRQPALASYLRDPDTLVYNAFAIGLFTIEQGVITEITSFHLPSLFASFALPDRVLAHDR</sequence>
<dbReference type="InterPro" id="IPR037401">
    <property type="entry name" value="SnoaL-like"/>
</dbReference>
<dbReference type="PROSITE" id="PS01063">
    <property type="entry name" value="SIGMA70_ECF"/>
    <property type="match status" value="1"/>
</dbReference>
<dbReference type="InterPro" id="IPR013325">
    <property type="entry name" value="RNA_pol_sigma_r2"/>
</dbReference>
<dbReference type="Pfam" id="PF04542">
    <property type="entry name" value="Sigma70_r2"/>
    <property type="match status" value="1"/>
</dbReference>
<evidence type="ECO:0000256" key="6">
    <source>
        <dbReference type="ARBA" id="ARBA00023163"/>
    </source>
</evidence>
<dbReference type="SUPFAM" id="SSF88946">
    <property type="entry name" value="Sigma2 domain of RNA polymerase sigma factors"/>
    <property type="match status" value="1"/>
</dbReference>
<dbReference type="InterPro" id="IPR014305">
    <property type="entry name" value="RNA_pol_sigma-G_actinobac"/>
</dbReference>
<comment type="caution">
    <text evidence="11">The sequence shown here is derived from an EMBL/GenBank/DDBJ whole genome shotgun (WGS) entry which is preliminary data.</text>
</comment>
<comment type="subunit">
    <text evidence="2">Interacts transiently with the RNA polymerase catalytic core formed by RpoA, RpoB, RpoC and RpoZ (2 alpha, 1 beta, 1 beta' and 1 omega subunit) to form the RNA polymerase holoenzyme that can initiate transcription.</text>
</comment>
<dbReference type="InterPro" id="IPR013249">
    <property type="entry name" value="RNA_pol_sigma70_r4_t2"/>
</dbReference>
<gene>
    <name evidence="11" type="primary">rpoE_18</name>
    <name evidence="11" type="ORF">Rhe02_60800</name>
</gene>
<dbReference type="Proteomes" id="UP000612899">
    <property type="component" value="Unassembled WGS sequence"/>
</dbReference>
<dbReference type="SUPFAM" id="SSF88659">
    <property type="entry name" value="Sigma3 and sigma4 domains of RNA polymerase sigma factors"/>
    <property type="match status" value="1"/>
</dbReference>
<dbReference type="AlphaFoldDB" id="A0A8J3QBW7"/>
<evidence type="ECO:0000259" key="10">
    <source>
        <dbReference type="Pfam" id="PF12680"/>
    </source>
</evidence>
<evidence type="ECO:0000256" key="4">
    <source>
        <dbReference type="ARBA" id="ARBA00023082"/>
    </source>
</evidence>
<dbReference type="NCBIfam" id="NF006089">
    <property type="entry name" value="PRK08241.1"/>
    <property type="match status" value="1"/>
</dbReference>
<dbReference type="SUPFAM" id="SSF54427">
    <property type="entry name" value="NTF2-like"/>
    <property type="match status" value="1"/>
</dbReference>
<dbReference type="NCBIfam" id="TIGR02960">
    <property type="entry name" value="SigX5"/>
    <property type="match status" value="1"/>
</dbReference>
<reference evidence="11" key="1">
    <citation type="submission" date="2021-01" db="EMBL/GenBank/DDBJ databases">
        <title>Whole genome shotgun sequence of Rhizocola hellebori NBRC 109834.</title>
        <authorList>
            <person name="Komaki H."/>
            <person name="Tamura T."/>
        </authorList>
    </citation>
    <scope>NUCLEOTIDE SEQUENCE</scope>
    <source>
        <strain evidence="11">NBRC 109834</strain>
    </source>
</reference>
<comment type="similarity">
    <text evidence="1 7">Belongs to the sigma-70 factor family. ECF subfamily.</text>
</comment>
<dbReference type="PANTHER" id="PTHR43133">
    <property type="entry name" value="RNA POLYMERASE ECF-TYPE SIGMA FACTO"/>
    <property type="match status" value="1"/>
</dbReference>
<evidence type="ECO:0000259" key="8">
    <source>
        <dbReference type="Pfam" id="PF04542"/>
    </source>
</evidence>
<dbReference type="InterPro" id="IPR000838">
    <property type="entry name" value="RNA_pol_sigma70_ECF_CS"/>
</dbReference>
<dbReference type="NCBIfam" id="TIGR02937">
    <property type="entry name" value="sigma70-ECF"/>
    <property type="match status" value="1"/>
</dbReference>
<evidence type="ECO:0000256" key="7">
    <source>
        <dbReference type="RuleBase" id="RU000716"/>
    </source>
</evidence>
<evidence type="ECO:0000256" key="5">
    <source>
        <dbReference type="ARBA" id="ARBA00023125"/>
    </source>
</evidence>
<evidence type="ECO:0000256" key="3">
    <source>
        <dbReference type="ARBA" id="ARBA00023015"/>
    </source>
</evidence>
<keyword evidence="3 7" id="KW-0805">Transcription regulation</keyword>
<keyword evidence="6 7" id="KW-0804">Transcription</keyword>
<dbReference type="InterPro" id="IPR032710">
    <property type="entry name" value="NTF2-like_dom_sf"/>
</dbReference>
<evidence type="ECO:0000256" key="1">
    <source>
        <dbReference type="ARBA" id="ARBA00010641"/>
    </source>
</evidence>
<dbReference type="GO" id="GO:0006950">
    <property type="term" value="P:response to stress"/>
    <property type="evidence" value="ECO:0007669"/>
    <property type="project" value="UniProtKB-ARBA"/>
</dbReference>
<evidence type="ECO:0000259" key="9">
    <source>
        <dbReference type="Pfam" id="PF08281"/>
    </source>
</evidence>
<dbReference type="Gene3D" id="1.10.10.10">
    <property type="entry name" value="Winged helix-like DNA-binding domain superfamily/Winged helix DNA-binding domain"/>
    <property type="match status" value="1"/>
</dbReference>
<dbReference type="InterPro" id="IPR014284">
    <property type="entry name" value="RNA_pol_sigma-70_dom"/>
</dbReference>
<dbReference type="GO" id="GO:0003677">
    <property type="term" value="F:DNA binding"/>
    <property type="evidence" value="ECO:0007669"/>
    <property type="project" value="UniProtKB-KW"/>
</dbReference>
<dbReference type="GO" id="GO:0006352">
    <property type="term" value="P:DNA-templated transcription initiation"/>
    <property type="evidence" value="ECO:0007669"/>
    <property type="project" value="InterPro"/>
</dbReference>
<dbReference type="Gene3D" id="1.10.1740.10">
    <property type="match status" value="1"/>
</dbReference>
<dbReference type="Gene3D" id="3.10.450.50">
    <property type="match status" value="1"/>
</dbReference>
<feature type="domain" description="SnoaL-like" evidence="10">
    <location>
        <begin position="244"/>
        <end position="339"/>
    </location>
</feature>
<dbReference type="InterPro" id="IPR039425">
    <property type="entry name" value="RNA_pol_sigma-70-like"/>
</dbReference>
<evidence type="ECO:0000313" key="11">
    <source>
        <dbReference type="EMBL" id="GIH08013.1"/>
    </source>
</evidence>
<dbReference type="InterPro" id="IPR013324">
    <property type="entry name" value="RNA_pol_sigma_r3/r4-like"/>
</dbReference>
<evidence type="ECO:0000313" key="12">
    <source>
        <dbReference type="Proteomes" id="UP000612899"/>
    </source>
</evidence>
<accession>A0A8J3QBW7</accession>
<dbReference type="PANTHER" id="PTHR43133:SF65">
    <property type="entry name" value="ECF RNA POLYMERASE SIGMA FACTOR SIGG"/>
    <property type="match status" value="1"/>
</dbReference>
<dbReference type="EMBL" id="BONY01000043">
    <property type="protein sequence ID" value="GIH08013.1"/>
    <property type="molecule type" value="Genomic_DNA"/>
</dbReference>
<dbReference type="Pfam" id="PF08281">
    <property type="entry name" value="Sigma70_r4_2"/>
    <property type="match status" value="1"/>
</dbReference>
<dbReference type="InterPro" id="IPR036388">
    <property type="entry name" value="WH-like_DNA-bd_sf"/>
</dbReference>
<dbReference type="GO" id="GO:0016987">
    <property type="term" value="F:sigma factor activity"/>
    <property type="evidence" value="ECO:0007669"/>
    <property type="project" value="UniProtKB-KW"/>
</dbReference>
<protein>
    <recommendedName>
        <fullName evidence="7">RNA polymerase sigma factor</fullName>
    </recommendedName>
</protein>
<feature type="domain" description="RNA polymerase sigma factor 70 region 4 type 2" evidence="9">
    <location>
        <begin position="168"/>
        <end position="219"/>
    </location>
</feature>
<organism evidence="11 12">
    <name type="scientific">Rhizocola hellebori</name>
    <dbReference type="NCBI Taxonomy" id="1392758"/>
    <lineage>
        <taxon>Bacteria</taxon>
        <taxon>Bacillati</taxon>
        <taxon>Actinomycetota</taxon>
        <taxon>Actinomycetes</taxon>
        <taxon>Micromonosporales</taxon>
        <taxon>Micromonosporaceae</taxon>
        <taxon>Rhizocola</taxon>
    </lineage>
</organism>
<keyword evidence="12" id="KW-1185">Reference proteome</keyword>
<feature type="domain" description="RNA polymerase sigma-70 region 2" evidence="8">
    <location>
        <begin position="44"/>
        <end position="111"/>
    </location>
</feature>
<proteinExistence type="inferred from homology"/>